<feature type="compositionally biased region" description="Low complexity" evidence="3">
    <location>
        <begin position="284"/>
        <end position="294"/>
    </location>
</feature>
<comment type="similarity">
    <text evidence="2">Belongs to the GAB family.</text>
</comment>
<protein>
    <recommendedName>
        <fullName evidence="4">PH domain-containing protein</fullName>
    </recommendedName>
</protein>
<dbReference type="GO" id="GO:0005737">
    <property type="term" value="C:cytoplasm"/>
    <property type="evidence" value="ECO:0007669"/>
    <property type="project" value="TreeGrafter"/>
</dbReference>
<dbReference type="GO" id="GO:0007165">
    <property type="term" value="P:signal transduction"/>
    <property type="evidence" value="ECO:0007669"/>
    <property type="project" value="TreeGrafter"/>
</dbReference>
<dbReference type="GO" id="GO:0035591">
    <property type="term" value="F:signaling adaptor activity"/>
    <property type="evidence" value="ECO:0007669"/>
    <property type="project" value="TreeGrafter"/>
</dbReference>
<dbReference type="Pfam" id="PF00169">
    <property type="entry name" value="PH"/>
    <property type="match status" value="1"/>
</dbReference>
<dbReference type="GeneTree" id="ENSGT00940000156801"/>
<dbReference type="STRING" id="32473.ENSXCOP00000009526"/>
<feature type="region of interest" description="Disordered" evidence="3">
    <location>
        <begin position="253"/>
        <end position="303"/>
    </location>
</feature>
<dbReference type="Proteomes" id="UP000261380">
    <property type="component" value="Unplaced"/>
</dbReference>
<accession>A0A3B5LIP6</accession>
<sequence>MSGAGDVVCEGWLRKSPPEKKLRRYAWKRRWFVLRSGRLSGEPDVLQYYKNQHSRRPIGTINLNLCEQVDAGLSFTKKELESSFVFDLRTEERTWYLVAESEEDMNRWVTSICLLCGFNPTDDGTTQSTPTITMVMGSIPPPYDPVNVRHLEHDSGLQDGNYVPMTPLTSSLPAYPIAATGDLALLGRQVPPPAHMGFRNSTMTPVFPSTPPLWRNTMHNTSVGEAEVVPPPIHRNLKPQRKVKPAPLDITPVSQDWQEVPPPVRSPVTRTFTRGPSIRGSFWPSSAQSSSPSSDSDDPDDSYVTMSLRKMLHRGSEGGVSSPLVQRAEKQVEYLDLDLHTGRSTPTRQVKYIYMRVDYVVVDPKRTKALKNTREAWHDGRMSTEKEKS</sequence>
<dbReference type="Ensembl" id="ENSXCOT00000009638.1">
    <property type="protein sequence ID" value="ENSXCOP00000009526.1"/>
    <property type="gene ID" value="ENSXCOG00000007252.1"/>
</dbReference>
<reference evidence="5" key="1">
    <citation type="submission" date="2025-08" db="UniProtKB">
        <authorList>
            <consortium name="Ensembl"/>
        </authorList>
    </citation>
    <scope>IDENTIFICATION</scope>
</reference>
<dbReference type="InterPro" id="IPR001849">
    <property type="entry name" value="PH_domain"/>
</dbReference>
<evidence type="ECO:0000256" key="3">
    <source>
        <dbReference type="SAM" id="MobiDB-lite"/>
    </source>
</evidence>
<dbReference type="Gene3D" id="2.30.29.30">
    <property type="entry name" value="Pleckstrin-homology domain (PH domain)/Phosphotyrosine-binding domain (PTB)"/>
    <property type="match status" value="1"/>
</dbReference>
<feature type="domain" description="PH" evidence="4">
    <location>
        <begin position="6"/>
        <end position="117"/>
    </location>
</feature>
<dbReference type="InterPro" id="IPR046355">
    <property type="entry name" value="Gab1-4-like"/>
</dbReference>
<keyword evidence="1" id="KW-0597">Phosphoprotein</keyword>
<name>A0A3B5LIP6_9TELE</name>
<organism evidence="5 6">
    <name type="scientific">Xiphophorus couchianus</name>
    <name type="common">Monterrey platyfish</name>
    <dbReference type="NCBI Taxonomy" id="32473"/>
    <lineage>
        <taxon>Eukaryota</taxon>
        <taxon>Metazoa</taxon>
        <taxon>Chordata</taxon>
        <taxon>Craniata</taxon>
        <taxon>Vertebrata</taxon>
        <taxon>Euteleostomi</taxon>
        <taxon>Actinopterygii</taxon>
        <taxon>Neopterygii</taxon>
        <taxon>Teleostei</taxon>
        <taxon>Neoteleostei</taxon>
        <taxon>Acanthomorphata</taxon>
        <taxon>Ovalentaria</taxon>
        <taxon>Atherinomorphae</taxon>
        <taxon>Cyprinodontiformes</taxon>
        <taxon>Poeciliidae</taxon>
        <taxon>Poeciliinae</taxon>
        <taxon>Xiphophorus</taxon>
    </lineage>
</organism>
<keyword evidence="6" id="KW-1185">Reference proteome</keyword>
<evidence type="ECO:0000256" key="2">
    <source>
        <dbReference type="ARBA" id="ARBA00029462"/>
    </source>
</evidence>
<evidence type="ECO:0000259" key="4">
    <source>
        <dbReference type="PROSITE" id="PS50003"/>
    </source>
</evidence>
<dbReference type="PROSITE" id="PS50003">
    <property type="entry name" value="PH_DOMAIN"/>
    <property type="match status" value="1"/>
</dbReference>
<evidence type="ECO:0000313" key="5">
    <source>
        <dbReference type="Ensembl" id="ENSXCOP00000009526.1"/>
    </source>
</evidence>
<dbReference type="PANTHER" id="PTHR45960:SF5">
    <property type="entry name" value="GRB2-ASSOCIATED-BINDING PROTEIN 1"/>
    <property type="match status" value="1"/>
</dbReference>
<dbReference type="InterPro" id="IPR011993">
    <property type="entry name" value="PH-like_dom_sf"/>
</dbReference>
<dbReference type="AlphaFoldDB" id="A0A3B5LIP6"/>
<proteinExistence type="inferred from homology"/>
<reference evidence="5" key="2">
    <citation type="submission" date="2025-09" db="UniProtKB">
        <authorList>
            <consortium name="Ensembl"/>
        </authorList>
    </citation>
    <scope>IDENTIFICATION</scope>
</reference>
<dbReference type="FunFam" id="2.30.29.30:FF:000166">
    <property type="entry name" value="GRB2-associated-binding protein 1 isoform X1"/>
    <property type="match status" value="1"/>
</dbReference>
<evidence type="ECO:0000256" key="1">
    <source>
        <dbReference type="ARBA" id="ARBA00022553"/>
    </source>
</evidence>
<evidence type="ECO:0000313" key="6">
    <source>
        <dbReference type="Proteomes" id="UP000261380"/>
    </source>
</evidence>
<dbReference type="PANTHER" id="PTHR45960">
    <property type="entry name" value="GRB2-ASSOCIATED-BINDING PROTEIN"/>
    <property type="match status" value="1"/>
</dbReference>
<dbReference type="SMART" id="SM00233">
    <property type="entry name" value="PH"/>
    <property type="match status" value="1"/>
</dbReference>
<dbReference type="SUPFAM" id="SSF50729">
    <property type="entry name" value="PH domain-like"/>
    <property type="match status" value="1"/>
</dbReference>